<dbReference type="KEGG" id="aaf:AURANDRAFT_64667"/>
<protein>
    <submittedName>
        <fullName evidence="1">Uncharacterized protein</fullName>
    </submittedName>
</protein>
<gene>
    <name evidence="1" type="ORF">SO694_00017011</name>
</gene>
<reference evidence="1 2" key="1">
    <citation type="submission" date="2024-03" db="EMBL/GenBank/DDBJ databases">
        <title>Aureococcus anophagefferens CCMP1851 and Kratosvirus quantuckense: Draft genome of a second virus-susceptible host strain in the model system.</title>
        <authorList>
            <person name="Chase E."/>
            <person name="Truchon A.R."/>
            <person name="Schepens W."/>
            <person name="Wilhelm S.W."/>
        </authorList>
    </citation>
    <scope>NUCLEOTIDE SEQUENCE [LARGE SCALE GENOMIC DNA]</scope>
    <source>
        <strain evidence="1 2">CCMP1851</strain>
    </source>
</reference>
<name>A0ABR1G1D5_AURAN</name>
<organism evidence="1 2">
    <name type="scientific">Aureococcus anophagefferens</name>
    <name type="common">Harmful bloom alga</name>
    <dbReference type="NCBI Taxonomy" id="44056"/>
    <lineage>
        <taxon>Eukaryota</taxon>
        <taxon>Sar</taxon>
        <taxon>Stramenopiles</taxon>
        <taxon>Ochrophyta</taxon>
        <taxon>Pelagophyceae</taxon>
        <taxon>Pelagomonadales</taxon>
        <taxon>Pelagomonadaceae</taxon>
        <taxon>Aureococcus</taxon>
    </lineage>
</organism>
<accession>A0ABR1G1D5</accession>
<sequence length="366" mass="41113">MAGNFVAGGSGSTMKSSFSGDGLLLRQSVYGNASPSEKMVSRLTSTARAAGQAILDHKIVSPRAIARMRAENKVKRQELAGTQWQFGTKDDMADWRTAVKSGTELNSGMLRTYRLNQADGDAKTRYAKQDEERKERRRVMECGAGVRFDEADSERGKYAQDHKLYSSLQEARKNNPGGHLDTKAMVLKFKYASNQIWPSNVYDRSDFETDEKRRQRTLATACGSPVDMMRARRKLVEEGKEKKVAFQRGQIDCLRAHPNLRSRDGFYNRRTSDFDLPEAGPGRASLEHQKQVNRERKQALSGTQWQFGLTDAWQTDFQTTMHSAVSAKNSINADSLTELCESKDRAKKLKAHLTRTTIQLGGDSWG</sequence>
<keyword evidence="2" id="KW-1185">Reference proteome</keyword>
<dbReference type="EMBL" id="JBBJCI010000142">
    <property type="protein sequence ID" value="KAK7242450.1"/>
    <property type="molecule type" value="Genomic_DNA"/>
</dbReference>
<evidence type="ECO:0000313" key="2">
    <source>
        <dbReference type="Proteomes" id="UP001363151"/>
    </source>
</evidence>
<proteinExistence type="predicted"/>
<evidence type="ECO:0000313" key="1">
    <source>
        <dbReference type="EMBL" id="KAK7242450.1"/>
    </source>
</evidence>
<comment type="caution">
    <text evidence="1">The sequence shown here is derived from an EMBL/GenBank/DDBJ whole genome shotgun (WGS) entry which is preliminary data.</text>
</comment>
<dbReference type="Proteomes" id="UP001363151">
    <property type="component" value="Unassembled WGS sequence"/>
</dbReference>